<reference evidence="1 2" key="1">
    <citation type="journal article" date="2019" name="BMC Genomics">
        <title>Chromosome level assembly and comparative genome analysis confirm lager-brewing yeasts originated from a single hybridization.</title>
        <authorList>
            <person name="Salazar A.N."/>
            <person name="Gorter de Vries A.R."/>
            <person name="van den Broek M."/>
            <person name="Brouwers N."/>
            <person name="de la Torre Cortes P."/>
            <person name="Kuijpers N.G.A."/>
            <person name="Daran J.G."/>
            <person name="Abeel T."/>
        </authorList>
    </citation>
    <scope>NUCLEOTIDE SEQUENCE [LARGE SCALE GENOMIC DNA]</scope>
    <source>
        <strain evidence="1 2">CBS 1483</strain>
    </source>
</reference>
<dbReference type="EMBL" id="CP048990">
    <property type="protein sequence ID" value="QID80105.1"/>
    <property type="molecule type" value="Genomic_DNA"/>
</dbReference>
<dbReference type="Gene3D" id="3.40.50.300">
    <property type="entry name" value="P-loop containing nucleotide triphosphate hydrolases"/>
    <property type="match status" value="1"/>
</dbReference>
<gene>
    <name evidence="1" type="primary">CSM2_1</name>
    <name evidence="1" type="ORF">GRS66_002410</name>
</gene>
<dbReference type="Proteomes" id="UP000501346">
    <property type="component" value="Chromosome ScIX"/>
</dbReference>
<dbReference type="Pfam" id="PF16834">
    <property type="entry name" value="CSM2"/>
    <property type="match status" value="1"/>
</dbReference>
<dbReference type="GO" id="GO:0097196">
    <property type="term" value="C:Shu complex"/>
    <property type="evidence" value="ECO:0007669"/>
    <property type="project" value="InterPro"/>
</dbReference>
<dbReference type="FunFam" id="3.40.50.300:FF:002906">
    <property type="entry name" value="Chromosome segregation in meiosis protein 2"/>
    <property type="match status" value="1"/>
</dbReference>
<organism evidence="1 2">
    <name type="scientific">Saccharomyces pastorianus</name>
    <name type="common">Lager yeast</name>
    <name type="synonym">Saccharomyces cerevisiae x Saccharomyces eubayanus</name>
    <dbReference type="NCBI Taxonomy" id="27292"/>
    <lineage>
        <taxon>Eukaryota</taxon>
        <taxon>Fungi</taxon>
        <taxon>Dikarya</taxon>
        <taxon>Ascomycota</taxon>
        <taxon>Saccharomycotina</taxon>
        <taxon>Saccharomycetes</taxon>
        <taxon>Saccharomycetales</taxon>
        <taxon>Saccharomycetaceae</taxon>
        <taxon>Saccharomyces</taxon>
    </lineage>
</organism>
<proteinExistence type="predicted"/>
<dbReference type="GO" id="GO:0000725">
    <property type="term" value="P:recombinational repair"/>
    <property type="evidence" value="ECO:0007669"/>
    <property type="project" value="InterPro"/>
</dbReference>
<evidence type="ECO:0000313" key="1">
    <source>
        <dbReference type="EMBL" id="QID80105.1"/>
    </source>
</evidence>
<dbReference type="CDD" id="cd19478">
    <property type="entry name" value="Csm2"/>
    <property type="match status" value="1"/>
</dbReference>
<sequence length="213" mass="24945">MEYEDLELITIWSSPTKDKLCQFIKQDLSKEHVVTQLFFIDATSSFPLSQFQKLVPPTLPENVRIYENIRINTCLDLEELSAITVKLLQILSMNKINAQRGTEDAVTEPLKIILYINGLEVMFRNSQFKSSPQRSHELLRDTLLKLRVMGNDENENASIRTLLEFPKEQLLDYYLKKNNNTRTSSVRSKRRRIKNGDSLAEYIWKYYADSLFE</sequence>
<dbReference type="AlphaFoldDB" id="A0A6C1DT96"/>
<evidence type="ECO:0000313" key="2">
    <source>
        <dbReference type="Proteomes" id="UP000501346"/>
    </source>
</evidence>
<dbReference type="GO" id="GO:0005634">
    <property type="term" value="C:nucleus"/>
    <property type="evidence" value="ECO:0007669"/>
    <property type="project" value="InterPro"/>
</dbReference>
<name>A0A6C1DT96_SACPS</name>
<dbReference type="OrthoDB" id="4067310at2759"/>
<protein>
    <submittedName>
        <fullName evidence="1">Chromosome segregation in meiosis-protein</fullName>
    </submittedName>
</protein>
<accession>A0A6C1DT96</accession>
<keyword evidence="2" id="KW-1185">Reference proteome</keyword>
<dbReference type="InterPro" id="IPR031783">
    <property type="entry name" value="Csm2"/>
</dbReference>
<dbReference type="InterPro" id="IPR027417">
    <property type="entry name" value="P-loop_NTPase"/>
</dbReference>